<evidence type="ECO:0000259" key="5">
    <source>
        <dbReference type="Pfam" id="PF01462"/>
    </source>
</evidence>
<evidence type="ECO:0000313" key="6">
    <source>
        <dbReference type="EMBL" id="KAI2656344.1"/>
    </source>
</evidence>
<reference evidence="6 7" key="1">
    <citation type="submission" date="2022-01" db="EMBL/GenBank/DDBJ databases">
        <title>A high-quality chromosome-level genome assembly of rohu carp, Labeo rohita.</title>
        <authorList>
            <person name="Arick M.A. II"/>
            <person name="Hsu C.-Y."/>
            <person name="Magbanua Z."/>
            <person name="Pechanova O."/>
            <person name="Grover C."/>
            <person name="Miller E."/>
            <person name="Thrash A."/>
            <person name="Ezzel L."/>
            <person name="Alam S."/>
            <person name="Benzie J."/>
            <person name="Hamilton M."/>
            <person name="Karsi A."/>
            <person name="Lawrence M.L."/>
            <person name="Peterson D.G."/>
        </authorList>
    </citation>
    <scope>NUCLEOTIDE SEQUENCE [LARGE SCALE GENOMIC DNA]</scope>
    <source>
        <strain evidence="7">BAU-BD-2019</strain>
        <tissue evidence="6">Blood</tissue>
    </source>
</reference>
<dbReference type="SUPFAM" id="SSF52058">
    <property type="entry name" value="L domain-like"/>
    <property type="match status" value="1"/>
</dbReference>
<evidence type="ECO:0000256" key="1">
    <source>
        <dbReference type="ARBA" id="ARBA00022614"/>
    </source>
</evidence>
<dbReference type="Pfam" id="PF01462">
    <property type="entry name" value="LRRNT"/>
    <property type="match status" value="1"/>
</dbReference>
<dbReference type="InterPro" id="IPR032675">
    <property type="entry name" value="LRR_dom_sf"/>
</dbReference>
<keyword evidence="3" id="KW-0677">Repeat</keyword>
<dbReference type="Gene3D" id="3.80.10.10">
    <property type="entry name" value="Ribonuclease Inhibitor"/>
    <property type="match status" value="2"/>
</dbReference>
<evidence type="ECO:0000256" key="3">
    <source>
        <dbReference type="ARBA" id="ARBA00022737"/>
    </source>
</evidence>
<keyword evidence="2" id="KW-0732">Signal</keyword>
<keyword evidence="7" id="KW-1185">Reference proteome</keyword>
<proteinExistence type="predicted"/>
<organism evidence="6 7">
    <name type="scientific">Labeo rohita</name>
    <name type="common">Indian major carp</name>
    <name type="synonym">Cyprinus rohita</name>
    <dbReference type="NCBI Taxonomy" id="84645"/>
    <lineage>
        <taxon>Eukaryota</taxon>
        <taxon>Metazoa</taxon>
        <taxon>Chordata</taxon>
        <taxon>Craniata</taxon>
        <taxon>Vertebrata</taxon>
        <taxon>Euteleostomi</taxon>
        <taxon>Actinopterygii</taxon>
        <taxon>Neopterygii</taxon>
        <taxon>Teleostei</taxon>
        <taxon>Ostariophysi</taxon>
        <taxon>Cypriniformes</taxon>
        <taxon>Cyprinidae</taxon>
        <taxon>Labeoninae</taxon>
        <taxon>Labeonini</taxon>
        <taxon>Labeo</taxon>
    </lineage>
</organism>
<dbReference type="InterPro" id="IPR001611">
    <property type="entry name" value="Leu-rich_rpt"/>
</dbReference>
<keyword evidence="1" id="KW-0433">Leucine-rich repeat</keyword>
<comment type="caution">
    <text evidence="6">The sequence shown here is derived from an EMBL/GenBank/DDBJ whole genome shotgun (WGS) entry which is preliminary data.</text>
</comment>
<dbReference type="Pfam" id="PF00560">
    <property type="entry name" value="LRR_1"/>
    <property type="match status" value="2"/>
</dbReference>
<feature type="region of interest" description="Disordered" evidence="4">
    <location>
        <begin position="103"/>
        <end position="124"/>
    </location>
</feature>
<dbReference type="PROSITE" id="PS51450">
    <property type="entry name" value="LRR"/>
    <property type="match status" value="3"/>
</dbReference>
<evidence type="ECO:0000256" key="4">
    <source>
        <dbReference type="SAM" id="MobiDB-lite"/>
    </source>
</evidence>
<evidence type="ECO:0000256" key="2">
    <source>
        <dbReference type="ARBA" id="ARBA00022729"/>
    </source>
</evidence>
<gene>
    <name evidence="6" type="ORF">H4Q32_013239</name>
</gene>
<dbReference type="PANTHER" id="PTHR47114">
    <property type="match status" value="1"/>
</dbReference>
<dbReference type="PANTHER" id="PTHR47114:SF4">
    <property type="entry name" value="OLIGODENDROCYTE MYELIN GLYCOPROTEIN B"/>
    <property type="match status" value="1"/>
</dbReference>
<accession>A0ABQ8M0C7</accession>
<evidence type="ECO:0000313" key="7">
    <source>
        <dbReference type="Proteomes" id="UP000830375"/>
    </source>
</evidence>
<feature type="domain" description="LRRNT" evidence="5">
    <location>
        <begin position="159"/>
        <end position="185"/>
    </location>
</feature>
<dbReference type="InterPro" id="IPR003591">
    <property type="entry name" value="Leu-rich_rpt_typical-subtyp"/>
</dbReference>
<protein>
    <submittedName>
        <fullName evidence="6">Oligodendrocyte-myelin glycoprotein</fullName>
    </submittedName>
</protein>
<name>A0ABQ8M0C7_LABRO</name>
<sequence length="523" mass="57915">MNAGSVHRLQQKGTLNHVDLASAFSCVTQINSALNGTIAKEPGFIYQSVRLGVMGFLNMPCTQTCKENKSQQYGLTLCCILPPPPSPPSDDLSSPSFGPSFPSLPPLTDIPKKKGERGQNGQRHVHEIMERIRTAHTTPASMPTNLLLLLLFGVRVLAICPPMCTCSRGHRAVDCSARGLAILPDSLQHNIHFLNLSHNRLQDLDGLLNHFDHLRTLDISYNHLHHLPVGLPRALWDIRASGNYIRQLEKNDTAYHWNLQNLDLSHNLLERVVLINNTLSNLQSLNLSHNKFWTVPTNIPHNVEMVDLSHNFLLQILPGSLDRLPRLSRFYLHANRFTSLSDGVFSRLDGLQLLTLGDNPWACEDEENISHLLTWMQQTPAKILGCPCYTRPTCGEAHLATRRTWHSAAFTEPPLAADARHPVHRAPMHAVTSGYLSKSAQLNVGHSAANTSGPGEQVLIMGGEFLTSTPHSLSTQSSTTIRTRSTKKVLPGRARSTSHQIRSFATTILSLLCTVILHNNLSN</sequence>
<dbReference type="InterPro" id="IPR000372">
    <property type="entry name" value="LRRNT"/>
</dbReference>
<dbReference type="Pfam" id="PF13855">
    <property type="entry name" value="LRR_8"/>
    <property type="match status" value="1"/>
</dbReference>
<dbReference type="SMART" id="SM00369">
    <property type="entry name" value="LRR_TYP"/>
    <property type="match status" value="3"/>
</dbReference>
<dbReference type="PRINTS" id="PR00019">
    <property type="entry name" value="LEURICHRPT"/>
</dbReference>
<dbReference type="EMBL" id="JACTAM010000015">
    <property type="protein sequence ID" value="KAI2656344.1"/>
    <property type="molecule type" value="Genomic_DNA"/>
</dbReference>
<dbReference type="InterPro" id="IPR051071">
    <property type="entry name" value="LRR-bact_E3_ubiq_ligases"/>
</dbReference>
<dbReference type="Proteomes" id="UP000830375">
    <property type="component" value="Unassembled WGS sequence"/>
</dbReference>